<name>A0A5N7MU59_9HYPH</name>
<sequence length="265" mass="29141">MRKSFLIALGLILALAFERAQPVLALEGQIRLEETELVLRLEDGRVLRRDGLIGLKLILGNGQQDVEVRIDGFEEDRTILRAPMPLYRLSVRQADGSVGDLCHPDPSGRHAAFAFPDGKGGFNLTCTSGAEGKCVLFGYRPWETREGVPMRDLLQACIHLLRADYGGDDRPSTRNGTLINLYDRFGIQDPGAADGMEFEAAWGPEGAVCVAHPRIPDTITLEQLAERYPRLEGHLGPEACSEDAMRANSHALIFNQSVVVAPLRK</sequence>
<dbReference type="OrthoDB" id="8066319at2"/>
<gene>
    <name evidence="2" type="ORF">FS320_34315</name>
</gene>
<proteinExistence type="predicted"/>
<feature type="domain" description="ADYC" evidence="1">
    <location>
        <begin position="51"/>
        <end position="215"/>
    </location>
</feature>
<dbReference type="InterPro" id="IPR045426">
    <property type="entry name" value="ADYC"/>
</dbReference>
<protein>
    <recommendedName>
        <fullName evidence="1">ADYC domain-containing protein</fullName>
    </recommendedName>
</protein>
<evidence type="ECO:0000313" key="2">
    <source>
        <dbReference type="EMBL" id="MPR29999.1"/>
    </source>
</evidence>
<evidence type="ECO:0000313" key="3">
    <source>
        <dbReference type="Proteomes" id="UP000403266"/>
    </source>
</evidence>
<comment type="caution">
    <text evidence="2">The sequence shown here is derived from an EMBL/GenBank/DDBJ whole genome shotgun (WGS) entry which is preliminary data.</text>
</comment>
<keyword evidence="3" id="KW-1185">Reference proteome</keyword>
<evidence type="ECO:0000259" key="1">
    <source>
        <dbReference type="Pfam" id="PF20032"/>
    </source>
</evidence>
<dbReference type="Pfam" id="PF20032">
    <property type="entry name" value="ADYC"/>
    <property type="match status" value="1"/>
</dbReference>
<dbReference type="EMBL" id="VOSK01000295">
    <property type="protein sequence ID" value="MPR29999.1"/>
    <property type="molecule type" value="Genomic_DNA"/>
</dbReference>
<reference evidence="2 3" key="1">
    <citation type="journal article" date="2019" name="Syst. Appl. Microbiol.">
        <title>Microvirga tunisiensis sp. nov., a root nodule symbiotic bacterium isolated from Lupinus micranthus and L. luteus grown in Northern Tunisia.</title>
        <authorList>
            <person name="Msaddak A."/>
            <person name="Rejili M."/>
            <person name="Duran D."/>
            <person name="Mars M."/>
            <person name="Palacios J.M."/>
            <person name="Ruiz-Argueso T."/>
            <person name="Rey L."/>
            <person name="Imperial J."/>
        </authorList>
    </citation>
    <scope>NUCLEOTIDE SEQUENCE [LARGE SCALE GENOMIC DNA]</scope>
    <source>
        <strain evidence="2 3">Lmie10</strain>
    </source>
</reference>
<dbReference type="AlphaFoldDB" id="A0A5N7MU59"/>
<dbReference type="Proteomes" id="UP000403266">
    <property type="component" value="Unassembled WGS sequence"/>
</dbReference>
<accession>A0A5N7MU59</accession>
<organism evidence="2 3">
    <name type="scientific">Microvirga tunisiensis</name>
    <dbReference type="NCBI Taxonomy" id="2108360"/>
    <lineage>
        <taxon>Bacteria</taxon>
        <taxon>Pseudomonadati</taxon>
        <taxon>Pseudomonadota</taxon>
        <taxon>Alphaproteobacteria</taxon>
        <taxon>Hyphomicrobiales</taxon>
        <taxon>Methylobacteriaceae</taxon>
        <taxon>Microvirga</taxon>
    </lineage>
</organism>
<dbReference type="RefSeq" id="WP_152716866.1">
    <property type="nucleotide sequence ID" value="NZ_VOSJ01000322.1"/>
</dbReference>